<keyword evidence="2" id="KW-1185">Reference proteome</keyword>
<reference evidence="1 2" key="1">
    <citation type="journal article" date="2025" name="Microbiol. Resour. Announc.">
        <title>Draft genome sequences for Neonectria magnoliae and Neonectria punicea, canker pathogens of Liriodendron tulipifera and Acer saccharum in West Virginia.</title>
        <authorList>
            <person name="Petronek H.M."/>
            <person name="Kasson M.T."/>
            <person name="Metheny A.M."/>
            <person name="Stauder C.M."/>
            <person name="Lovett B."/>
            <person name="Lynch S.C."/>
            <person name="Garnas J.R."/>
            <person name="Kasson L.R."/>
            <person name="Stajich J.E."/>
        </authorList>
    </citation>
    <scope>NUCLEOTIDE SEQUENCE [LARGE SCALE GENOMIC DNA]</scope>
    <source>
        <strain evidence="1 2">NRRL 64651</strain>
    </source>
</reference>
<organism evidence="1 2">
    <name type="scientific">Neonectria magnoliae</name>
    <dbReference type="NCBI Taxonomy" id="2732573"/>
    <lineage>
        <taxon>Eukaryota</taxon>
        <taxon>Fungi</taxon>
        <taxon>Dikarya</taxon>
        <taxon>Ascomycota</taxon>
        <taxon>Pezizomycotina</taxon>
        <taxon>Sordariomycetes</taxon>
        <taxon>Hypocreomycetidae</taxon>
        <taxon>Hypocreales</taxon>
        <taxon>Nectriaceae</taxon>
        <taxon>Neonectria</taxon>
    </lineage>
</organism>
<dbReference type="Proteomes" id="UP001498421">
    <property type="component" value="Unassembled WGS sequence"/>
</dbReference>
<evidence type="ECO:0000313" key="2">
    <source>
        <dbReference type="Proteomes" id="UP001498421"/>
    </source>
</evidence>
<name>A0ABR1HMP5_9HYPO</name>
<protein>
    <submittedName>
        <fullName evidence="1">Uncharacterized protein</fullName>
    </submittedName>
</protein>
<evidence type="ECO:0000313" key="1">
    <source>
        <dbReference type="EMBL" id="KAK7422483.1"/>
    </source>
</evidence>
<sequence>MAEIEVGAAQAFEAIEEATASSGAASRASAVAVVVETVETSPAVHQSDLQKIEDDMQKDEKKLGIAEKLSRPSVAAICTPCKPAVFGF</sequence>
<comment type="caution">
    <text evidence="1">The sequence shown here is derived from an EMBL/GenBank/DDBJ whole genome shotgun (WGS) entry which is preliminary data.</text>
</comment>
<proteinExistence type="predicted"/>
<dbReference type="EMBL" id="JAZAVK010000107">
    <property type="protein sequence ID" value="KAK7422483.1"/>
    <property type="molecule type" value="Genomic_DNA"/>
</dbReference>
<gene>
    <name evidence="1" type="ORF">QQZ08_009471</name>
</gene>
<accession>A0ABR1HMP5</accession>